<evidence type="ECO:0000256" key="2">
    <source>
        <dbReference type="ARBA" id="ARBA00022679"/>
    </source>
</evidence>
<dbReference type="InterPro" id="IPR008144">
    <property type="entry name" value="Guanylate_kin-like_dom"/>
</dbReference>
<keyword evidence="3 6" id="KW-0418">Kinase</keyword>
<dbReference type="Gene3D" id="3.10.20.70">
    <property type="entry name" value="Glutamine synthetase, N-terminal domain"/>
    <property type="match status" value="1"/>
</dbReference>
<feature type="non-terminal residue" evidence="6">
    <location>
        <position position="814"/>
    </location>
</feature>
<name>A0ABP0NCQ2_9DINO</name>
<dbReference type="PANTHER" id="PTHR23117:SF13">
    <property type="entry name" value="GUANYLATE KINASE"/>
    <property type="match status" value="1"/>
</dbReference>
<organism evidence="6 7">
    <name type="scientific">Durusdinium trenchii</name>
    <dbReference type="NCBI Taxonomy" id="1381693"/>
    <lineage>
        <taxon>Eukaryota</taxon>
        <taxon>Sar</taxon>
        <taxon>Alveolata</taxon>
        <taxon>Dinophyceae</taxon>
        <taxon>Suessiales</taxon>
        <taxon>Symbiodiniaceae</taxon>
        <taxon>Durusdinium</taxon>
    </lineage>
</organism>
<dbReference type="EMBL" id="CAXAMM010027779">
    <property type="protein sequence ID" value="CAK9061570.1"/>
    <property type="molecule type" value="Genomic_DNA"/>
</dbReference>
<evidence type="ECO:0000256" key="4">
    <source>
        <dbReference type="SAM" id="MobiDB-lite"/>
    </source>
</evidence>
<evidence type="ECO:0000259" key="5">
    <source>
        <dbReference type="PROSITE" id="PS50052"/>
    </source>
</evidence>
<evidence type="ECO:0000313" key="7">
    <source>
        <dbReference type="Proteomes" id="UP001642464"/>
    </source>
</evidence>
<evidence type="ECO:0000256" key="3">
    <source>
        <dbReference type="ARBA" id="ARBA00022777"/>
    </source>
</evidence>
<dbReference type="InterPro" id="IPR008145">
    <property type="entry name" value="GK/Ca_channel_bsu"/>
</dbReference>
<dbReference type="Proteomes" id="UP001642464">
    <property type="component" value="Unassembled WGS sequence"/>
</dbReference>
<reference evidence="6 7" key="1">
    <citation type="submission" date="2024-02" db="EMBL/GenBank/DDBJ databases">
        <authorList>
            <person name="Chen Y."/>
            <person name="Shah S."/>
            <person name="Dougan E. K."/>
            <person name="Thang M."/>
            <person name="Chan C."/>
        </authorList>
    </citation>
    <scope>NUCLEOTIDE SEQUENCE [LARGE SCALE GENOMIC DNA]</scope>
</reference>
<dbReference type="PROSITE" id="PS50052">
    <property type="entry name" value="GUANYLATE_KINASE_2"/>
    <property type="match status" value="1"/>
</dbReference>
<dbReference type="SUPFAM" id="SSF52540">
    <property type="entry name" value="P-loop containing nucleoside triphosphate hydrolases"/>
    <property type="match status" value="1"/>
</dbReference>
<dbReference type="SUPFAM" id="SSF54919">
    <property type="entry name" value="Nucleoside diphosphate kinase, NDK"/>
    <property type="match status" value="1"/>
</dbReference>
<keyword evidence="2" id="KW-0808">Transferase</keyword>
<dbReference type="Pfam" id="PF00625">
    <property type="entry name" value="Guanylate_kin"/>
    <property type="match status" value="1"/>
</dbReference>
<protein>
    <submittedName>
        <fullName evidence="6">Guanylate kinase 1 (OsGK1) (GMP kinase 1)</fullName>
    </submittedName>
</protein>
<dbReference type="SUPFAM" id="SSF54368">
    <property type="entry name" value="Glutamine synthetase, N-terminal domain"/>
    <property type="match status" value="1"/>
</dbReference>
<comment type="caution">
    <text evidence="6">The sequence shown here is derived from an EMBL/GenBank/DDBJ whole genome shotgun (WGS) entry which is preliminary data.</text>
</comment>
<proteinExistence type="inferred from homology"/>
<evidence type="ECO:0000313" key="6">
    <source>
        <dbReference type="EMBL" id="CAK9061570.1"/>
    </source>
</evidence>
<comment type="similarity">
    <text evidence="1">Belongs to the guanylate kinase family.</text>
</comment>
<dbReference type="SMART" id="SM00072">
    <property type="entry name" value="GuKc"/>
    <property type="match status" value="1"/>
</dbReference>
<feature type="region of interest" description="Disordered" evidence="4">
    <location>
        <begin position="41"/>
        <end position="102"/>
    </location>
</feature>
<dbReference type="CDD" id="cd00071">
    <property type="entry name" value="GMPK"/>
    <property type="match status" value="1"/>
</dbReference>
<evidence type="ECO:0000256" key="1">
    <source>
        <dbReference type="ARBA" id="ARBA00005790"/>
    </source>
</evidence>
<sequence>MTDKRVDPATGEAVTYNELVATYKRTYKRREIEEYWETCKPAKKKKAAAKSEPKPKAKAGAKAKPEPKAKAKDGKKDEKPKAKAKAAPKPEPKGKMDDKVSVGKDGGASALAKLRSFSGCVLAEYVWLDADGVTRSKTMTMTARPLKVSDLKVWNYDGSSTGQADGHNSEVLLKPRAIFNDPKVGPKKLGDGATVERGQVVKDKKKLIDIHYGAIAAKAVMMKPKDLTVQEKSQEEFEKQRLGFGVKWSKVMEAGVAELKELDGLVYNAMDGAKKLGITADEMGKKYDALKKGEGIIKFGGGFYCGKVDDIYVINGFYMNMRSKFTAPGTSIYYYEVEWPTEKMSWADFRGKLLGPTDPASAPEGSLRQMIYSQRRSESRGWSDLGLKAQPDTGDNGALVEGWRHVDGWWTHSKGRVVPQRAPGAALAVGSRGGGWEVLEAQGTWQKASFLQKGTPWYAHHRGQQAHDEHKGTEPNTHPLSVWEDCVHASASPFEALAERSNWLRDAFGKALLASGVAPGMAKDSGLGGKKSLFDLLEDLDAPAPRHDPWKAGVTFQLGPNQFDEAISPHLHRDYRRCSVFCSTLKRQKKSADRTVLPGVRRWRGRHGTRKWSPGETGRELPPIHGEWLEGHVHSTGMERWRMHDGVDYHFVPRDQMEQMISEGQFLESAEVHGNLYGTSFRAIEDICSAGRHCLLDIDVEGVRSLKAYLEGQETRSHFVEVLPEGGIATLEARLRARGVDDEESIQRRLNTARREMKEYGSIQWDSTILSVENHVDEGAAELLRIATRLVGFSEAKLAEEDEPLESPEPEEPP</sequence>
<dbReference type="InterPro" id="IPR036850">
    <property type="entry name" value="NDK-like_dom_sf"/>
</dbReference>
<dbReference type="PANTHER" id="PTHR23117">
    <property type="entry name" value="GUANYLATE KINASE-RELATED"/>
    <property type="match status" value="1"/>
</dbReference>
<keyword evidence="7" id="KW-1185">Reference proteome</keyword>
<feature type="domain" description="Guanylate kinase-like" evidence="5">
    <location>
        <begin position="634"/>
        <end position="788"/>
    </location>
</feature>
<gene>
    <name evidence="6" type="ORF">SCF082_LOCUS32231</name>
</gene>
<dbReference type="InterPro" id="IPR027417">
    <property type="entry name" value="P-loop_NTPase"/>
</dbReference>
<dbReference type="GO" id="GO:0016301">
    <property type="term" value="F:kinase activity"/>
    <property type="evidence" value="ECO:0007669"/>
    <property type="project" value="UniProtKB-KW"/>
</dbReference>
<dbReference type="InterPro" id="IPR027302">
    <property type="entry name" value="Gln_synth_N_conserv_site"/>
</dbReference>
<feature type="compositionally biased region" description="Basic and acidic residues" evidence="4">
    <location>
        <begin position="88"/>
        <end position="102"/>
    </location>
</feature>
<dbReference type="Gene3D" id="3.40.50.300">
    <property type="entry name" value="P-loop containing nucleotide triphosphate hydrolases"/>
    <property type="match status" value="1"/>
</dbReference>
<dbReference type="InterPro" id="IPR036651">
    <property type="entry name" value="Gln_synt_N_sf"/>
</dbReference>
<accession>A0ABP0NCQ2</accession>
<feature type="compositionally biased region" description="Basic and acidic residues" evidence="4">
    <location>
        <begin position="63"/>
        <end position="81"/>
    </location>
</feature>
<dbReference type="PROSITE" id="PS00180">
    <property type="entry name" value="GLNA_1"/>
    <property type="match status" value="1"/>
</dbReference>
<dbReference type="Gene3D" id="3.30.63.10">
    <property type="entry name" value="Guanylate Kinase phosphate binding domain"/>
    <property type="match status" value="1"/>
</dbReference>